<gene>
    <name evidence="1" type="ordered locus">LBA0760</name>
</gene>
<name>Q5FKZ7_LACAC</name>
<dbReference type="eggNOG" id="ENOG503291Z">
    <property type="taxonomic scope" value="Bacteria"/>
</dbReference>
<protein>
    <submittedName>
        <fullName evidence="1">Uncharacterized protein</fullName>
    </submittedName>
</protein>
<evidence type="ECO:0000313" key="2">
    <source>
        <dbReference type="Proteomes" id="UP000006381"/>
    </source>
</evidence>
<accession>Q5FKZ7</accession>
<reference evidence="1 2" key="1">
    <citation type="journal article" date="2005" name="Proc. Natl. Acad. Sci. U.S.A.">
        <title>Complete genome sequence of the probiotic lactic acid bacterium Lactobacillus acidophilus NCFM.</title>
        <authorList>
            <person name="Altermann E."/>
            <person name="Russell W.M."/>
            <person name="Azcarate-Peril M.A."/>
            <person name="Barrangou R."/>
            <person name="Buck B.L."/>
            <person name="McAuliffe O."/>
            <person name="Souther N."/>
            <person name="Dobson A."/>
            <person name="Duong T."/>
            <person name="Callanan M."/>
            <person name="Lick S."/>
            <person name="Hamrick A."/>
            <person name="Cano R."/>
            <person name="Klaenhammer T.R."/>
        </authorList>
    </citation>
    <scope>NUCLEOTIDE SEQUENCE [LARGE SCALE GENOMIC DNA]</scope>
    <source>
        <strain evidence="2">ATCC 700396 / NCK56 / N2 / NCFM</strain>
    </source>
</reference>
<sequence>MNSKLVIDMQRDLRAHGINLSLEQTYQHLLKANFIDAEGEPTEWAIKNGYVGVEYSYPQGMPTQDESDILTVLGYLPQSAIHHNDCPNLSGIDKEPLKKAIKQALHDDAISINGRKKWKNVLLDLEA</sequence>
<dbReference type="HOGENOM" id="CLU_1852662_0_0_9"/>
<dbReference type="RefSeq" id="WP_003546722.1">
    <property type="nucleotide sequence ID" value="NC_006814.3"/>
</dbReference>
<dbReference type="AlphaFoldDB" id="Q5FKZ7"/>
<organism evidence="2">
    <name type="scientific">Lactobacillus acidophilus (strain ATCC 700396 / NCK56 / N2 / NCFM)</name>
    <dbReference type="NCBI Taxonomy" id="272621"/>
    <lineage>
        <taxon>Bacteria</taxon>
        <taxon>Bacillati</taxon>
        <taxon>Bacillota</taxon>
        <taxon>Bacilli</taxon>
        <taxon>Lactobacillales</taxon>
        <taxon>Lactobacillaceae</taxon>
        <taxon>Lactobacillus</taxon>
    </lineage>
</organism>
<dbReference type="EMBL" id="CP000033">
    <property type="protein sequence ID" value="AAV42627.1"/>
    <property type="molecule type" value="Genomic_DNA"/>
</dbReference>
<dbReference type="Proteomes" id="UP000006381">
    <property type="component" value="Chromosome"/>
</dbReference>
<proteinExistence type="predicted"/>
<dbReference type="OrthoDB" id="2303045at2"/>
<dbReference type="STRING" id="272621.LBA0760"/>
<evidence type="ECO:0000313" key="1">
    <source>
        <dbReference type="EMBL" id="AAV42627.1"/>
    </source>
</evidence>
<dbReference type="KEGG" id="lac:LBA0760"/>
<keyword evidence="2" id="KW-1185">Reference proteome</keyword>
<dbReference type="PATRIC" id="fig|272621.13.peg.724"/>
<dbReference type="GeneID" id="93290117"/>
<dbReference type="BioCyc" id="LACI272621:G1G49-777-MONOMER"/>